<evidence type="ECO:0000256" key="11">
    <source>
        <dbReference type="ARBA" id="ARBA00023136"/>
    </source>
</evidence>
<dbReference type="PANTHER" id="PTHR30561">
    <property type="entry name" value="SMR FAMILY PROTON-DEPENDENT DRUG EFFLUX TRANSPORTER SUGE"/>
    <property type="match status" value="1"/>
</dbReference>
<keyword evidence="15" id="KW-1185">Reference proteome</keyword>
<dbReference type="SUPFAM" id="SSF103481">
    <property type="entry name" value="Multidrug resistance efflux transporter EmrE"/>
    <property type="match status" value="1"/>
</dbReference>
<keyword evidence="10" id="KW-0443">Lipid metabolism</keyword>
<dbReference type="GO" id="GO:0022857">
    <property type="term" value="F:transmembrane transporter activity"/>
    <property type="evidence" value="ECO:0007669"/>
    <property type="project" value="InterPro"/>
</dbReference>
<evidence type="ECO:0000256" key="4">
    <source>
        <dbReference type="ARBA" id="ARBA00022516"/>
    </source>
</evidence>
<dbReference type="GO" id="GO:0005886">
    <property type="term" value="C:plasma membrane"/>
    <property type="evidence" value="ECO:0007669"/>
    <property type="project" value="UniProtKB-SubCell"/>
</dbReference>
<evidence type="ECO:0000256" key="12">
    <source>
        <dbReference type="SAM" id="Phobius"/>
    </source>
</evidence>
<dbReference type="AlphaFoldDB" id="K4LWD0"/>
<evidence type="ECO:0000256" key="7">
    <source>
        <dbReference type="ARBA" id="ARBA00022692"/>
    </source>
</evidence>
<evidence type="ECO:0000256" key="2">
    <source>
        <dbReference type="ARBA" id="ARBA00007362"/>
    </source>
</evidence>
<keyword evidence="5" id="KW-0997">Cell inner membrane</keyword>
<name>K4LWD0_THEPS</name>
<feature type="transmembrane region" description="Helical" evidence="12">
    <location>
        <begin position="76"/>
        <end position="94"/>
    </location>
</feature>
<evidence type="ECO:0000256" key="3">
    <source>
        <dbReference type="ARBA" id="ARBA00022475"/>
    </source>
</evidence>
<dbReference type="STRING" id="1089553.Tph_c21000"/>
<dbReference type="InterPro" id="IPR000390">
    <property type="entry name" value="Small_drug/metabolite_transptr"/>
</dbReference>
<feature type="transmembrane region" description="Helical" evidence="12">
    <location>
        <begin position="100"/>
        <end position="118"/>
    </location>
</feature>
<keyword evidence="6" id="KW-0441">Lipid A biosynthesis</keyword>
<dbReference type="PANTHER" id="PTHR30561:SF9">
    <property type="entry name" value="4-AMINO-4-DEOXY-L-ARABINOSE-PHOSPHOUNDECAPRENOL FLIPPASE SUBUNIT ARNF-RELATED"/>
    <property type="match status" value="1"/>
</dbReference>
<evidence type="ECO:0000256" key="10">
    <source>
        <dbReference type="ARBA" id="ARBA00023098"/>
    </source>
</evidence>
<evidence type="ECO:0000256" key="6">
    <source>
        <dbReference type="ARBA" id="ARBA00022556"/>
    </source>
</evidence>
<dbReference type="HOGENOM" id="CLU_131462_2_3_9"/>
<sequence>MSSFLLVLFSVFMAATGQVVLKLGASRLGSLFLSRQEIFHDIIRVVTTPQILLSFLFYAAGFFTWVKALTKEDLSYVYPMASLSYVFMLLYSHFLLKEPITAGKFIGVLLIIAGVVFINR</sequence>
<dbReference type="RefSeq" id="WP_015051169.1">
    <property type="nucleotide sequence ID" value="NC_018870.1"/>
</dbReference>
<keyword evidence="8" id="KW-0448">Lipopolysaccharide biosynthesis</keyword>
<dbReference type="Proteomes" id="UP000000467">
    <property type="component" value="Chromosome"/>
</dbReference>
<evidence type="ECO:0000259" key="13">
    <source>
        <dbReference type="Pfam" id="PF00892"/>
    </source>
</evidence>
<dbReference type="eggNOG" id="COG2510">
    <property type="taxonomic scope" value="Bacteria"/>
</dbReference>
<dbReference type="OrthoDB" id="9156836at2"/>
<protein>
    <recommendedName>
        <fullName evidence="13">EamA domain-containing protein</fullName>
    </recommendedName>
</protein>
<evidence type="ECO:0000256" key="9">
    <source>
        <dbReference type="ARBA" id="ARBA00022989"/>
    </source>
</evidence>
<dbReference type="Gene3D" id="1.10.3730.20">
    <property type="match status" value="1"/>
</dbReference>
<keyword evidence="11 12" id="KW-0472">Membrane</keyword>
<keyword evidence="9 12" id="KW-1133">Transmembrane helix</keyword>
<feature type="domain" description="EamA" evidence="13">
    <location>
        <begin position="49"/>
        <end position="119"/>
    </location>
</feature>
<comment type="subcellular location">
    <subcellularLocation>
        <location evidence="1">Cell membrane</location>
        <topology evidence="1">Multi-pass membrane protein</topology>
    </subcellularLocation>
</comment>
<evidence type="ECO:0000256" key="5">
    <source>
        <dbReference type="ARBA" id="ARBA00022519"/>
    </source>
</evidence>
<dbReference type="InterPro" id="IPR000620">
    <property type="entry name" value="EamA_dom"/>
</dbReference>
<evidence type="ECO:0000313" key="14">
    <source>
        <dbReference type="EMBL" id="AFV12294.1"/>
    </source>
</evidence>
<dbReference type="InterPro" id="IPR037185">
    <property type="entry name" value="EmrE-like"/>
</dbReference>
<accession>K4LWD0</accession>
<feature type="transmembrane region" description="Helical" evidence="12">
    <location>
        <begin position="41"/>
        <end position="64"/>
    </location>
</feature>
<evidence type="ECO:0000313" key="15">
    <source>
        <dbReference type="Proteomes" id="UP000000467"/>
    </source>
</evidence>
<evidence type="ECO:0000256" key="1">
    <source>
        <dbReference type="ARBA" id="ARBA00004651"/>
    </source>
</evidence>
<evidence type="ECO:0000256" key="8">
    <source>
        <dbReference type="ARBA" id="ARBA00022985"/>
    </source>
</evidence>
<reference evidence="14 15" key="1">
    <citation type="journal article" date="2012" name="BMC Genomics">
        <title>Genome-guided analysis of physiological and morphological traits of the fermentative acetate oxidizer Thermacetogenium phaeum.</title>
        <authorList>
            <person name="Oehler D."/>
            <person name="Poehlein A."/>
            <person name="Leimbach A."/>
            <person name="Muller N."/>
            <person name="Daniel R."/>
            <person name="Gottschalk G."/>
            <person name="Schink B."/>
        </authorList>
    </citation>
    <scope>NUCLEOTIDE SEQUENCE [LARGE SCALE GENOMIC DNA]</scope>
    <source>
        <strain evidence="15">ATCC BAA-254 / DSM 26808 / PB</strain>
    </source>
</reference>
<organism evidence="14 15">
    <name type="scientific">Thermacetogenium phaeum (strain ATCC BAA-254 / DSM 26808 / PB)</name>
    <dbReference type="NCBI Taxonomy" id="1089553"/>
    <lineage>
        <taxon>Bacteria</taxon>
        <taxon>Bacillati</taxon>
        <taxon>Bacillota</taxon>
        <taxon>Clostridia</taxon>
        <taxon>Thermoanaerobacterales</taxon>
        <taxon>Thermoanaerobacteraceae</taxon>
        <taxon>Thermacetogenium</taxon>
    </lineage>
</organism>
<dbReference type="EMBL" id="CP003732">
    <property type="protein sequence ID" value="AFV12294.1"/>
    <property type="molecule type" value="Genomic_DNA"/>
</dbReference>
<comment type="similarity">
    <text evidence="2">Belongs to the EamA transporter family.</text>
</comment>
<keyword evidence="3" id="KW-1003">Cell membrane</keyword>
<keyword evidence="7 12" id="KW-0812">Transmembrane</keyword>
<dbReference type="Pfam" id="PF00892">
    <property type="entry name" value="EamA"/>
    <property type="match status" value="1"/>
</dbReference>
<keyword evidence="4" id="KW-0444">Lipid biosynthesis</keyword>
<dbReference type="GO" id="GO:0009103">
    <property type="term" value="P:lipopolysaccharide biosynthetic process"/>
    <property type="evidence" value="ECO:0007669"/>
    <property type="project" value="UniProtKB-KW"/>
</dbReference>
<proteinExistence type="inferred from homology"/>
<dbReference type="KEGG" id="tpz:Tph_c21000"/>
<gene>
    <name evidence="14" type="ordered locus">Tph_c21000</name>
</gene>